<dbReference type="SMART" id="SM00448">
    <property type="entry name" value="REC"/>
    <property type="match status" value="1"/>
</dbReference>
<gene>
    <name evidence="8" type="ORF">AZF04_08985</name>
</gene>
<dbReference type="SUPFAM" id="SSF52172">
    <property type="entry name" value="CheY-like"/>
    <property type="match status" value="1"/>
</dbReference>
<dbReference type="Proteomes" id="UP000075806">
    <property type="component" value="Unassembled WGS sequence"/>
</dbReference>
<dbReference type="GO" id="GO:0006355">
    <property type="term" value="P:regulation of DNA-templated transcription"/>
    <property type="evidence" value="ECO:0007669"/>
    <property type="project" value="InterPro"/>
</dbReference>
<dbReference type="Gene3D" id="3.40.50.2300">
    <property type="match status" value="1"/>
</dbReference>
<dbReference type="OrthoDB" id="9780153at2"/>
<evidence type="ECO:0000256" key="3">
    <source>
        <dbReference type="ARBA" id="ARBA00023125"/>
    </source>
</evidence>
<keyword evidence="2" id="KW-0805">Transcription regulation</keyword>
<name>A0A162DHB2_9BACI</name>
<dbReference type="PROSITE" id="PS50043">
    <property type="entry name" value="HTH_LUXR_2"/>
    <property type="match status" value="1"/>
</dbReference>
<dbReference type="PANTHER" id="PTHR43214">
    <property type="entry name" value="TWO-COMPONENT RESPONSE REGULATOR"/>
    <property type="match status" value="1"/>
</dbReference>
<reference evidence="8" key="1">
    <citation type="submission" date="2016-02" db="EMBL/GenBank/DDBJ databases">
        <title>Genome sequence of Bacillus trypoxylicola KCTC 13244(T).</title>
        <authorList>
            <person name="Jeong H."/>
            <person name="Park S.-H."/>
            <person name="Choi S.-K."/>
        </authorList>
    </citation>
    <scope>NUCLEOTIDE SEQUENCE [LARGE SCALE GENOMIC DNA]</scope>
    <source>
        <strain evidence="8">KCTC 13244</strain>
    </source>
</reference>
<comment type="caution">
    <text evidence="8">The sequence shown here is derived from an EMBL/GenBank/DDBJ whole genome shotgun (WGS) entry which is preliminary data.</text>
</comment>
<sequence>MKLLIVDDDFLVCQSLQLLLQQEEDFEVLGITENGEKAIQFCEQQAPDMILMDIQMPVKNGIDSTSEIKRRWPEILVMMLTTFKDEKNIRLALNAGAEGYVLKSSAIEKIAEQIRALKAGASVLDADVLKTIMEPSKERLNQLTERENDMVELIAQGLSNQEIAQQLFLSVGTVRNVLSIILDKLEVRDRTQLAIYYWKRNQP</sequence>
<dbReference type="InterPro" id="IPR000792">
    <property type="entry name" value="Tscrpt_reg_LuxR_C"/>
</dbReference>
<evidence type="ECO:0000256" key="1">
    <source>
        <dbReference type="ARBA" id="ARBA00022553"/>
    </source>
</evidence>
<dbReference type="PROSITE" id="PS50110">
    <property type="entry name" value="RESPONSE_REGULATORY"/>
    <property type="match status" value="1"/>
</dbReference>
<evidence type="ECO:0000259" key="7">
    <source>
        <dbReference type="PROSITE" id="PS50110"/>
    </source>
</evidence>
<dbReference type="AlphaFoldDB" id="A0A162DHB2"/>
<dbReference type="STRING" id="519424.AZF04_08985"/>
<feature type="modified residue" description="4-aspartylphosphate" evidence="5">
    <location>
        <position position="53"/>
    </location>
</feature>
<keyword evidence="3" id="KW-0238">DNA-binding</keyword>
<protein>
    <submittedName>
        <fullName evidence="8">LuxR family transcriptional regulator</fullName>
    </submittedName>
</protein>
<dbReference type="GO" id="GO:0003677">
    <property type="term" value="F:DNA binding"/>
    <property type="evidence" value="ECO:0007669"/>
    <property type="project" value="UniProtKB-KW"/>
</dbReference>
<evidence type="ECO:0000256" key="4">
    <source>
        <dbReference type="ARBA" id="ARBA00023163"/>
    </source>
</evidence>
<dbReference type="PRINTS" id="PR00038">
    <property type="entry name" value="HTHLUXR"/>
</dbReference>
<evidence type="ECO:0000313" key="9">
    <source>
        <dbReference type="Proteomes" id="UP000075806"/>
    </source>
</evidence>
<dbReference type="InterPro" id="IPR001789">
    <property type="entry name" value="Sig_transdc_resp-reg_receiver"/>
</dbReference>
<accession>A0A162DHB2</accession>
<feature type="domain" description="HTH luxR-type" evidence="6">
    <location>
        <begin position="136"/>
        <end position="201"/>
    </location>
</feature>
<proteinExistence type="predicted"/>
<feature type="domain" description="Response regulatory" evidence="7">
    <location>
        <begin position="2"/>
        <end position="118"/>
    </location>
</feature>
<dbReference type="CDD" id="cd06170">
    <property type="entry name" value="LuxR_C_like"/>
    <property type="match status" value="1"/>
</dbReference>
<dbReference type="RefSeq" id="WP_061949425.1">
    <property type="nucleotide sequence ID" value="NZ_LTAO01000023.1"/>
</dbReference>
<dbReference type="Pfam" id="PF00196">
    <property type="entry name" value="GerE"/>
    <property type="match status" value="1"/>
</dbReference>
<dbReference type="InterPro" id="IPR058245">
    <property type="entry name" value="NreC/VraR/RcsB-like_REC"/>
</dbReference>
<dbReference type="SMART" id="SM00421">
    <property type="entry name" value="HTH_LUXR"/>
    <property type="match status" value="1"/>
</dbReference>
<dbReference type="InterPro" id="IPR039420">
    <property type="entry name" value="WalR-like"/>
</dbReference>
<dbReference type="PANTHER" id="PTHR43214:SF40">
    <property type="entry name" value="TRANSCRIPTIONAL REGULATORY PROTEIN LNRK"/>
    <property type="match status" value="1"/>
</dbReference>
<dbReference type="InterPro" id="IPR011006">
    <property type="entry name" value="CheY-like_superfamily"/>
</dbReference>
<dbReference type="EMBL" id="LTAO01000023">
    <property type="protein sequence ID" value="KYG29634.1"/>
    <property type="molecule type" value="Genomic_DNA"/>
</dbReference>
<evidence type="ECO:0000313" key="8">
    <source>
        <dbReference type="EMBL" id="KYG29634.1"/>
    </source>
</evidence>
<organism evidence="8 9">
    <name type="scientific">Alkalihalobacillus trypoxylicola</name>
    <dbReference type="NCBI Taxonomy" id="519424"/>
    <lineage>
        <taxon>Bacteria</taxon>
        <taxon>Bacillati</taxon>
        <taxon>Bacillota</taxon>
        <taxon>Bacilli</taxon>
        <taxon>Bacillales</taxon>
        <taxon>Bacillaceae</taxon>
        <taxon>Alkalihalobacillus</taxon>
    </lineage>
</organism>
<evidence type="ECO:0000259" key="6">
    <source>
        <dbReference type="PROSITE" id="PS50043"/>
    </source>
</evidence>
<keyword evidence="9" id="KW-1185">Reference proteome</keyword>
<dbReference type="CDD" id="cd17535">
    <property type="entry name" value="REC_NarL-like"/>
    <property type="match status" value="1"/>
</dbReference>
<evidence type="ECO:0000256" key="2">
    <source>
        <dbReference type="ARBA" id="ARBA00023015"/>
    </source>
</evidence>
<evidence type="ECO:0000256" key="5">
    <source>
        <dbReference type="PROSITE-ProRule" id="PRU00169"/>
    </source>
</evidence>
<keyword evidence="4" id="KW-0804">Transcription</keyword>
<keyword evidence="1 5" id="KW-0597">Phosphoprotein</keyword>
<dbReference type="GO" id="GO:0000160">
    <property type="term" value="P:phosphorelay signal transduction system"/>
    <property type="evidence" value="ECO:0007669"/>
    <property type="project" value="InterPro"/>
</dbReference>
<dbReference type="Pfam" id="PF00072">
    <property type="entry name" value="Response_reg"/>
    <property type="match status" value="1"/>
</dbReference>